<keyword evidence="2" id="KW-0342">GTP-binding</keyword>
<evidence type="ECO:0000313" key="3">
    <source>
        <dbReference type="EMBL" id="KAK1352979.1"/>
    </source>
</evidence>
<dbReference type="Gene3D" id="3.40.50.300">
    <property type="entry name" value="P-loop containing nucleotide triphosphate hydrolases"/>
    <property type="match status" value="1"/>
</dbReference>
<dbReference type="GO" id="GO:0005525">
    <property type="term" value="F:GTP binding"/>
    <property type="evidence" value="ECO:0007669"/>
    <property type="project" value="UniProtKB-KW"/>
</dbReference>
<dbReference type="Proteomes" id="UP001237642">
    <property type="component" value="Unassembled WGS sequence"/>
</dbReference>
<dbReference type="InterPro" id="IPR050100">
    <property type="entry name" value="TRAFAC_GTPase_members"/>
</dbReference>
<dbReference type="InterPro" id="IPR027417">
    <property type="entry name" value="P-loop_NTPase"/>
</dbReference>
<comment type="caution">
    <text evidence="3">The sequence shown here is derived from an EMBL/GenBank/DDBJ whole genome shotgun (WGS) entry which is preliminary data.</text>
</comment>
<dbReference type="SUPFAM" id="SSF52540">
    <property type="entry name" value="P-loop containing nucleoside triphosphate hydrolases"/>
    <property type="match status" value="1"/>
</dbReference>
<sequence>MAEEVNVLVFGHPRSGKSSIISRVLELGGQLSKEQIQSYKYKSKDDSQIEVKSDWYLNYVRAAKKPKPKFSRIFYQKDGRKFMLLEFQSDEDYFQKLMKKTKIARIGVLVLSGIYHENFGKLEAIQTRKYIQLFRAICGSAESLFHASSKLIVLINKNDDDNFHFGALRSKMANLLKHNGFDTSKAEIISFSSRSDEDMQLFLSQLSALAASKDCCLRSENCMETPDPVDSIFKNMWDKLIITDVHLDADSCNKNMWRERAETLYVAGKLLEEQKCLEASNTIKVACKAAEKALISNVDDVLLSLILCHGHYENGNYQVAINHYEKGKELASKDKNLEGNIHAYLLFLGEIHMEKAKELVKQSQQVIKY</sequence>
<evidence type="ECO:0000256" key="2">
    <source>
        <dbReference type="ARBA" id="ARBA00023134"/>
    </source>
</evidence>
<dbReference type="PANTHER" id="PTHR23115">
    <property type="entry name" value="TRANSLATION FACTOR"/>
    <property type="match status" value="1"/>
</dbReference>
<dbReference type="AlphaFoldDB" id="A0AAD8GRQ1"/>
<evidence type="ECO:0000313" key="4">
    <source>
        <dbReference type="Proteomes" id="UP001237642"/>
    </source>
</evidence>
<evidence type="ECO:0000256" key="1">
    <source>
        <dbReference type="ARBA" id="ARBA00022741"/>
    </source>
</evidence>
<proteinExistence type="predicted"/>
<name>A0AAD8GRQ1_9APIA</name>
<reference evidence="3" key="2">
    <citation type="submission" date="2023-05" db="EMBL/GenBank/DDBJ databases">
        <authorList>
            <person name="Schelkunov M.I."/>
        </authorList>
    </citation>
    <scope>NUCLEOTIDE SEQUENCE</scope>
    <source>
        <strain evidence="3">Hsosn_3</strain>
        <tissue evidence="3">Leaf</tissue>
    </source>
</reference>
<reference evidence="3" key="1">
    <citation type="submission" date="2023-02" db="EMBL/GenBank/DDBJ databases">
        <title>Genome of toxic invasive species Heracleum sosnowskyi carries increased number of genes despite the absence of recent whole-genome duplications.</title>
        <authorList>
            <person name="Schelkunov M."/>
            <person name="Shtratnikova V."/>
            <person name="Makarenko M."/>
            <person name="Klepikova A."/>
            <person name="Omelchenko D."/>
            <person name="Novikova G."/>
            <person name="Obukhova E."/>
            <person name="Bogdanov V."/>
            <person name="Penin A."/>
            <person name="Logacheva M."/>
        </authorList>
    </citation>
    <scope>NUCLEOTIDE SEQUENCE</scope>
    <source>
        <strain evidence="3">Hsosn_3</strain>
        <tissue evidence="3">Leaf</tissue>
    </source>
</reference>
<accession>A0AAD8GRQ1</accession>
<gene>
    <name evidence="3" type="ORF">POM88_052817</name>
</gene>
<keyword evidence="4" id="KW-1185">Reference proteome</keyword>
<organism evidence="3 4">
    <name type="scientific">Heracleum sosnowskyi</name>
    <dbReference type="NCBI Taxonomy" id="360622"/>
    <lineage>
        <taxon>Eukaryota</taxon>
        <taxon>Viridiplantae</taxon>
        <taxon>Streptophyta</taxon>
        <taxon>Embryophyta</taxon>
        <taxon>Tracheophyta</taxon>
        <taxon>Spermatophyta</taxon>
        <taxon>Magnoliopsida</taxon>
        <taxon>eudicotyledons</taxon>
        <taxon>Gunneridae</taxon>
        <taxon>Pentapetalae</taxon>
        <taxon>asterids</taxon>
        <taxon>campanulids</taxon>
        <taxon>Apiales</taxon>
        <taxon>Apiaceae</taxon>
        <taxon>Apioideae</taxon>
        <taxon>apioid superclade</taxon>
        <taxon>Tordylieae</taxon>
        <taxon>Tordyliinae</taxon>
        <taxon>Heracleum</taxon>
    </lineage>
</organism>
<keyword evidence="1" id="KW-0547">Nucleotide-binding</keyword>
<dbReference type="EMBL" id="JAUIZM010000014">
    <property type="protein sequence ID" value="KAK1352979.1"/>
    <property type="molecule type" value="Genomic_DNA"/>
</dbReference>
<protein>
    <submittedName>
        <fullName evidence="3">Uncharacterized protein</fullName>
    </submittedName>
</protein>